<organism evidence="1 2">
    <name type="scientific">Rhizomicrobium electricum</name>
    <dbReference type="NCBI Taxonomy" id="480070"/>
    <lineage>
        <taxon>Bacteria</taxon>
        <taxon>Pseudomonadati</taxon>
        <taxon>Pseudomonadota</taxon>
        <taxon>Alphaproteobacteria</taxon>
        <taxon>Micropepsales</taxon>
        <taxon>Micropepsaceae</taxon>
        <taxon>Rhizomicrobium</taxon>
    </lineage>
</organism>
<gene>
    <name evidence="1" type="ORF">GCM10008942_04730</name>
</gene>
<accession>A0ABP3P850</accession>
<proteinExistence type="predicted"/>
<evidence type="ECO:0000313" key="2">
    <source>
        <dbReference type="Proteomes" id="UP001499951"/>
    </source>
</evidence>
<dbReference type="Proteomes" id="UP001499951">
    <property type="component" value="Unassembled WGS sequence"/>
</dbReference>
<protein>
    <submittedName>
        <fullName evidence="1">Uncharacterized protein</fullName>
    </submittedName>
</protein>
<name>A0ABP3P850_9PROT</name>
<sequence length="58" mass="6865">MRHTSEHEGDERKRHEQDERCILCEAIIEVSDHEVYFATGYCRYCTEVLEDETSSAEK</sequence>
<comment type="caution">
    <text evidence="1">The sequence shown here is derived from an EMBL/GenBank/DDBJ whole genome shotgun (WGS) entry which is preliminary data.</text>
</comment>
<evidence type="ECO:0000313" key="1">
    <source>
        <dbReference type="EMBL" id="GAA0559298.1"/>
    </source>
</evidence>
<dbReference type="EMBL" id="BAAADD010000001">
    <property type="protein sequence ID" value="GAA0559298.1"/>
    <property type="molecule type" value="Genomic_DNA"/>
</dbReference>
<keyword evidence="2" id="KW-1185">Reference proteome</keyword>
<dbReference type="RefSeq" id="WP_166931187.1">
    <property type="nucleotide sequence ID" value="NZ_BAAADD010000001.1"/>
</dbReference>
<reference evidence="2" key="1">
    <citation type="journal article" date="2019" name="Int. J. Syst. Evol. Microbiol.">
        <title>The Global Catalogue of Microorganisms (GCM) 10K type strain sequencing project: providing services to taxonomists for standard genome sequencing and annotation.</title>
        <authorList>
            <consortium name="The Broad Institute Genomics Platform"/>
            <consortium name="The Broad Institute Genome Sequencing Center for Infectious Disease"/>
            <person name="Wu L."/>
            <person name="Ma J."/>
        </authorList>
    </citation>
    <scope>NUCLEOTIDE SEQUENCE [LARGE SCALE GENOMIC DNA]</scope>
    <source>
        <strain evidence="2">JCM 15089</strain>
    </source>
</reference>